<evidence type="ECO:0000256" key="6">
    <source>
        <dbReference type="SAM" id="Phobius"/>
    </source>
</evidence>
<evidence type="ECO:0000313" key="7">
    <source>
        <dbReference type="EMBL" id="JAG37424.1"/>
    </source>
</evidence>
<dbReference type="Pfam" id="PF08395">
    <property type="entry name" value="7tm_7"/>
    <property type="match status" value="1"/>
</dbReference>
<organism evidence="7">
    <name type="scientific">Lygus hesperus</name>
    <name type="common">Western plant bug</name>
    <dbReference type="NCBI Taxonomy" id="30085"/>
    <lineage>
        <taxon>Eukaryota</taxon>
        <taxon>Metazoa</taxon>
        <taxon>Ecdysozoa</taxon>
        <taxon>Arthropoda</taxon>
        <taxon>Hexapoda</taxon>
        <taxon>Insecta</taxon>
        <taxon>Pterygota</taxon>
        <taxon>Neoptera</taxon>
        <taxon>Paraneoptera</taxon>
        <taxon>Hemiptera</taxon>
        <taxon>Heteroptera</taxon>
        <taxon>Panheteroptera</taxon>
        <taxon>Cimicomorpha</taxon>
        <taxon>Miridae</taxon>
        <taxon>Mirini</taxon>
        <taxon>Lygus</taxon>
    </lineage>
</organism>
<dbReference type="AlphaFoldDB" id="A0A0A9YYZ6"/>
<name>A0A0A9YYZ6_LYGHE</name>
<keyword evidence="3 6" id="KW-0812">Transmembrane</keyword>
<keyword evidence="7" id="KW-0808">Transferase</keyword>
<evidence type="ECO:0000256" key="1">
    <source>
        <dbReference type="ARBA" id="ARBA00004651"/>
    </source>
</evidence>
<reference evidence="7" key="2">
    <citation type="submission" date="2014-07" db="EMBL/GenBank/DDBJ databases">
        <authorList>
            <person name="Hull J."/>
        </authorList>
    </citation>
    <scope>NUCLEOTIDE SEQUENCE</scope>
</reference>
<feature type="non-terminal residue" evidence="7">
    <location>
        <position position="1"/>
    </location>
</feature>
<feature type="transmembrane region" description="Helical" evidence="6">
    <location>
        <begin position="20"/>
        <end position="44"/>
    </location>
</feature>
<keyword evidence="4 6" id="KW-1133">Transmembrane helix</keyword>
<dbReference type="GO" id="GO:0016779">
    <property type="term" value="F:nucleotidyltransferase activity"/>
    <property type="evidence" value="ECO:0007669"/>
    <property type="project" value="UniProtKB-KW"/>
</dbReference>
<dbReference type="GO" id="GO:0050909">
    <property type="term" value="P:sensory perception of taste"/>
    <property type="evidence" value="ECO:0007669"/>
    <property type="project" value="InterPro"/>
</dbReference>
<reference evidence="7" key="1">
    <citation type="journal article" date="2014" name="PLoS ONE">
        <title>Transcriptome-Based Identification of ABC Transporters in the Western Tarnished Plant Bug Lygus hesperus.</title>
        <authorList>
            <person name="Hull J.J."/>
            <person name="Chaney K."/>
            <person name="Geib S.M."/>
            <person name="Fabrick J.A."/>
            <person name="Brent C.S."/>
            <person name="Walsh D."/>
            <person name="Lavine L.C."/>
        </authorList>
    </citation>
    <scope>NUCLEOTIDE SEQUENCE</scope>
</reference>
<accession>A0A0A9YYZ6</accession>
<evidence type="ECO:0000256" key="4">
    <source>
        <dbReference type="ARBA" id="ARBA00022989"/>
    </source>
</evidence>
<keyword evidence="5 6" id="KW-0472">Membrane</keyword>
<keyword evidence="7" id="KW-0548">Nucleotidyltransferase</keyword>
<comment type="subcellular location">
    <subcellularLocation>
        <location evidence="1">Cell membrane</location>
        <topology evidence="1">Multi-pass membrane protein</topology>
    </subcellularLocation>
</comment>
<evidence type="ECO:0000256" key="3">
    <source>
        <dbReference type="ARBA" id="ARBA00022692"/>
    </source>
</evidence>
<dbReference type="GO" id="GO:0005886">
    <property type="term" value="C:plasma membrane"/>
    <property type="evidence" value="ECO:0007669"/>
    <property type="project" value="UniProtKB-SubCell"/>
</dbReference>
<proteinExistence type="predicted"/>
<keyword evidence="2" id="KW-1003">Cell membrane</keyword>
<evidence type="ECO:0000256" key="5">
    <source>
        <dbReference type="ARBA" id="ARBA00023136"/>
    </source>
</evidence>
<gene>
    <name evidence="7" type="primary">kdsB_2</name>
    <name evidence="7" type="ORF">CM83_12663</name>
</gene>
<dbReference type="InterPro" id="IPR013604">
    <property type="entry name" value="7TM_chemorcpt"/>
</dbReference>
<sequence length="193" mass="21825">TTFGLQPHELDLLLDLHWRAYGFVDVLNVTFGLELAVVMSYFYMGILKFLYNASISSALFSAEDPDLTTLAIELVLASQNIVMSMIVLRNGSLLTKEANNTQELVWNAVLNVQNGNSRRKLISFASHVSHLPTDLTAHGIFRLNMKTFCHVCSCITVVTTWELKDSTFFSNRQFQFLNEDLDMPWAGLGLDIW</sequence>
<protein>
    <submittedName>
        <fullName evidence="7">3-deoxy-manno-octulosonate cytidylyltransferase</fullName>
    </submittedName>
</protein>
<feature type="non-terminal residue" evidence="7">
    <location>
        <position position="193"/>
    </location>
</feature>
<evidence type="ECO:0000256" key="2">
    <source>
        <dbReference type="ARBA" id="ARBA00022475"/>
    </source>
</evidence>
<dbReference type="EMBL" id="GBHO01006180">
    <property type="protein sequence ID" value="JAG37424.1"/>
    <property type="molecule type" value="Transcribed_RNA"/>
</dbReference>